<keyword evidence="2" id="KW-0804">Transcription</keyword>
<evidence type="ECO:0000313" key="5">
    <source>
        <dbReference type="Proteomes" id="UP000516160"/>
    </source>
</evidence>
<dbReference type="PROSITE" id="PS51000">
    <property type="entry name" value="HTH_DEOR_2"/>
    <property type="match status" value="1"/>
</dbReference>
<dbReference type="PROSITE" id="PS52050">
    <property type="entry name" value="WYL"/>
    <property type="match status" value="1"/>
</dbReference>
<dbReference type="EMBL" id="CP058559">
    <property type="protein sequence ID" value="QNO14298.1"/>
    <property type="molecule type" value="Genomic_DNA"/>
</dbReference>
<evidence type="ECO:0000259" key="3">
    <source>
        <dbReference type="PROSITE" id="PS51000"/>
    </source>
</evidence>
<feature type="domain" description="HTH deoR-type" evidence="3">
    <location>
        <begin position="2"/>
        <end position="57"/>
    </location>
</feature>
<dbReference type="RefSeq" id="WP_213167956.1">
    <property type="nucleotide sequence ID" value="NZ_CP058559.1"/>
</dbReference>
<dbReference type="InterPro" id="IPR026881">
    <property type="entry name" value="WYL_dom"/>
</dbReference>
<dbReference type="AlphaFoldDB" id="A0A7G9W6I6"/>
<proteinExistence type="predicted"/>
<dbReference type="SUPFAM" id="SSF46785">
    <property type="entry name" value="Winged helix' DNA-binding domain"/>
    <property type="match status" value="1"/>
</dbReference>
<dbReference type="InterPro" id="IPR036388">
    <property type="entry name" value="WH-like_DNA-bd_sf"/>
</dbReference>
<organism evidence="4 5">
    <name type="scientific">Alkalicella caledoniensis</name>
    <dbReference type="NCBI Taxonomy" id="2731377"/>
    <lineage>
        <taxon>Bacteria</taxon>
        <taxon>Bacillati</taxon>
        <taxon>Bacillota</taxon>
        <taxon>Clostridia</taxon>
        <taxon>Eubacteriales</taxon>
        <taxon>Proteinivoracaceae</taxon>
        <taxon>Alkalicella</taxon>
    </lineage>
</organism>
<dbReference type="Proteomes" id="UP000516160">
    <property type="component" value="Chromosome"/>
</dbReference>
<name>A0A7G9W6I6_ALKCA</name>
<keyword evidence="1" id="KW-0805">Transcription regulation</keyword>
<dbReference type="Pfam" id="PF08279">
    <property type="entry name" value="HTH_11"/>
    <property type="match status" value="1"/>
</dbReference>
<dbReference type="GO" id="GO:0003700">
    <property type="term" value="F:DNA-binding transcription factor activity"/>
    <property type="evidence" value="ECO:0007669"/>
    <property type="project" value="InterPro"/>
</dbReference>
<sequence length="306" mass="35800">MRVDRLLSIMLIILNRGKVTGLELADHFEVSLRTIYRDIEKICESGVPIASVGGKGGGYYIMEDYDIKNLFLNKNEALTLIPLMNSLGNLMGKNQGFNDIGQKFERVYDQSNNHGKLKIDLSHFSMKEELKEYLFLINKSIEESRELIFSYINRNKEYGERIAEPIQVTLEHGDWYFIAYCKVRDDYRKFKLVRMRNLKLGDKFSKRDISLDQLEQIFSDSYSKRSVKVKLKFSRDLGEQLPEYFDKNNISEMVDGYFCVEDVYPNEEGLIKFILGFGQDCEVLEPDFLRSNVKGYINKMLNKYNH</sequence>
<dbReference type="Gene3D" id="1.10.10.10">
    <property type="entry name" value="Winged helix-like DNA-binding domain superfamily/Winged helix DNA-binding domain"/>
    <property type="match status" value="1"/>
</dbReference>
<dbReference type="Pfam" id="PF13280">
    <property type="entry name" value="WYL"/>
    <property type="match status" value="1"/>
</dbReference>
<protein>
    <submittedName>
        <fullName evidence="4">YafY family transcriptional regulator</fullName>
    </submittedName>
</protein>
<evidence type="ECO:0000313" key="4">
    <source>
        <dbReference type="EMBL" id="QNO14298.1"/>
    </source>
</evidence>
<dbReference type="KEGG" id="acae:HYG86_05685"/>
<dbReference type="InterPro" id="IPR001034">
    <property type="entry name" value="DeoR_HTH"/>
</dbReference>
<dbReference type="PIRSF" id="PIRSF016838">
    <property type="entry name" value="PafC"/>
    <property type="match status" value="1"/>
</dbReference>
<gene>
    <name evidence="4" type="ORF">HYG86_05685</name>
</gene>
<keyword evidence="5" id="KW-1185">Reference proteome</keyword>
<evidence type="ECO:0000256" key="1">
    <source>
        <dbReference type="ARBA" id="ARBA00023015"/>
    </source>
</evidence>
<dbReference type="PANTHER" id="PTHR34580">
    <property type="match status" value="1"/>
</dbReference>
<dbReference type="InterPro" id="IPR028349">
    <property type="entry name" value="PafC-like"/>
</dbReference>
<dbReference type="InterPro" id="IPR051534">
    <property type="entry name" value="CBASS_pafABC_assoc_protein"/>
</dbReference>
<dbReference type="Pfam" id="PF25583">
    <property type="entry name" value="WCX"/>
    <property type="match status" value="1"/>
</dbReference>
<reference evidence="4 5" key="1">
    <citation type="submission" date="2020-07" db="EMBL/GenBank/DDBJ databases">
        <title>Alkalicella. sp. LB2 genome.</title>
        <authorList>
            <person name="Postec A."/>
            <person name="Quemeneur M."/>
        </authorList>
    </citation>
    <scope>NUCLEOTIDE SEQUENCE [LARGE SCALE GENOMIC DNA]</scope>
    <source>
        <strain evidence="4 5">LB2</strain>
    </source>
</reference>
<dbReference type="InterPro" id="IPR013196">
    <property type="entry name" value="HTH_11"/>
</dbReference>
<dbReference type="PANTHER" id="PTHR34580:SF1">
    <property type="entry name" value="PROTEIN PAFC"/>
    <property type="match status" value="1"/>
</dbReference>
<accession>A0A7G9W6I6</accession>
<dbReference type="InterPro" id="IPR036390">
    <property type="entry name" value="WH_DNA-bd_sf"/>
</dbReference>
<dbReference type="InterPro" id="IPR057727">
    <property type="entry name" value="WCX_dom"/>
</dbReference>
<evidence type="ECO:0000256" key="2">
    <source>
        <dbReference type="ARBA" id="ARBA00023163"/>
    </source>
</evidence>